<evidence type="ECO:0000256" key="8">
    <source>
        <dbReference type="SAM" id="Phobius"/>
    </source>
</evidence>
<comment type="caution">
    <text evidence="9">The sequence shown here is derived from an EMBL/GenBank/DDBJ whole genome shotgun (WGS) entry which is preliminary data.</text>
</comment>
<organism evidence="9 10">
    <name type="scientific">Maribacter algarum</name>
    <name type="common">ex Zhang et al. 2020</name>
    <dbReference type="NCBI Taxonomy" id="2578118"/>
    <lineage>
        <taxon>Bacteria</taxon>
        <taxon>Pseudomonadati</taxon>
        <taxon>Bacteroidota</taxon>
        <taxon>Flavobacteriia</taxon>
        <taxon>Flavobacteriales</taxon>
        <taxon>Flavobacteriaceae</taxon>
        <taxon>Maribacter</taxon>
    </lineage>
</organism>
<reference evidence="9 10" key="1">
    <citation type="submission" date="2019-05" db="EMBL/GenBank/DDBJ databases">
        <authorList>
            <person name="Zhang J.-Y."/>
            <person name="Feg X."/>
            <person name="Du Z.-J."/>
        </authorList>
    </citation>
    <scope>NUCLEOTIDE SEQUENCE [LARGE SCALE GENOMIC DNA]</scope>
    <source>
        <strain evidence="9 10">RZ26</strain>
    </source>
</reference>
<evidence type="ECO:0000256" key="1">
    <source>
        <dbReference type="ARBA" id="ARBA00004162"/>
    </source>
</evidence>
<sequence>MSKFAKKKDGELPAVSTASLPDIVFMLLFFFMTVTVMKDSSLKVKNELPVASEIKKLEKKDRVITIYVGKPNREYEKIAGTEPKIQLNDKFASPSEVGDFILMERAKKAQELQNVLTTSLKVDKDANMGLISDIKLELRKVNALKVNYTTGSGDAFNNLN</sequence>
<evidence type="ECO:0000313" key="9">
    <source>
        <dbReference type="EMBL" id="TMM58334.1"/>
    </source>
</evidence>
<evidence type="ECO:0000313" key="10">
    <source>
        <dbReference type="Proteomes" id="UP000310314"/>
    </source>
</evidence>
<evidence type="ECO:0000256" key="2">
    <source>
        <dbReference type="ARBA" id="ARBA00005811"/>
    </source>
</evidence>
<keyword evidence="7" id="KW-0653">Protein transport</keyword>
<feature type="transmembrane region" description="Helical" evidence="8">
    <location>
        <begin position="20"/>
        <end position="37"/>
    </location>
</feature>
<keyword evidence="7" id="KW-0813">Transport</keyword>
<evidence type="ECO:0000256" key="6">
    <source>
        <dbReference type="ARBA" id="ARBA00023136"/>
    </source>
</evidence>
<evidence type="ECO:0000256" key="3">
    <source>
        <dbReference type="ARBA" id="ARBA00022475"/>
    </source>
</evidence>
<keyword evidence="3" id="KW-1003">Cell membrane</keyword>
<dbReference type="EMBL" id="VATY01000001">
    <property type="protein sequence ID" value="TMM58334.1"/>
    <property type="molecule type" value="Genomic_DNA"/>
</dbReference>
<dbReference type="GO" id="GO:0015031">
    <property type="term" value="P:protein transport"/>
    <property type="evidence" value="ECO:0007669"/>
    <property type="project" value="UniProtKB-KW"/>
</dbReference>
<comment type="similarity">
    <text evidence="2 7">Belongs to the ExbD/TolR family.</text>
</comment>
<keyword evidence="10" id="KW-1185">Reference proteome</keyword>
<accession>A0A5S3QKH7</accession>
<evidence type="ECO:0000256" key="7">
    <source>
        <dbReference type="RuleBase" id="RU003879"/>
    </source>
</evidence>
<keyword evidence="4 7" id="KW-0812">Transmembrane</keyword>
<dbReference type="GO" id="GO:0022857">
    <property type="term" value="F:transmembrane transporter activity"/>
    <property type="evidence" value="ECO:0007669"/>
    <property type="project" value="InterPro"/>
</dbReference>
<dbReference type="Pfam" id="PF02472">
    <property type="entry name" value="ExbD"/>
    <property type="match status" value="1"/>
</dbReference>
<protein>
    <submittedName>
        <fullName evidence="9">Biopolymer transporter ExbD</fullName>
    </submittedName>
</protein>
<dbReference type="AlphaFoldDB" id="A0A5S3QKH7"/>
<dbReference type="RefSeq" id="WP_138656267.1">
    <property type="nucleotide sequence ID" value="NZ_VATY01000001.1"/>
</dbReference>
<proteinExistence type="inferred from homology"/>
<keyword evidence="6 8" id="KW-0472">Membrane</keyword>
<evidence type="ECO:0000256" key="5">
    <source>
        <dbReference type="ARBA" id="ARBA00022989"/>
    </source>
</evidence>
<dbReference type="GO" id="GO:0005886">
    <property type="term" value="C:plasma membrane"/>
    <property type="evidence" value="ECO:0007669"/>
    <property type="project" value="UniProtKB-SubCell"/>
</dbReference>
<dbReference type="Proteomes" id="UP000310314">
    <property type="component" value="Unassembled WGS sequence"/>
</dbReference>
<name>A0A5S3QKH7_9FLAO</name>
<dbReference type="OrthoDB" id="9810103at2"/>
<gene>
    <name evidence="9" type="ORF">FEE95_02575</name>
</gene>
<keyword evidence="5 8" id="KW-1133">Transmembrane helix</keyword>
<dbReference type="InterPro" id="IPR003400">
    <property type="entry name" value="ExbD"/>
</dbReference>
<evidence type="ECO:0000256" key="4">
    <source>
        <dbReference type="ARBA" id="ARBA00022692"/>
    </source>
</evidence>
<comment type="subcellular location">
    <subcellularLocation>
        <location evidence="1">Cell membrane</location>
        <topology evidence="1">Single-pass membrane protein</topology>
    </subcellularLocation>
    <subcellularLocation>
        <location evidence="7">Cell membrane</location>
        <topology evidence="7">Single-pass type II membrane protein</topology>
    </subcellularLocation>
</comment>